<dbReference type="Proteomes" id="UP000823630">
    <property type="component" value="Unassembled WGS sequence"/>
</dbReference>
<reference evidence="7" key="2">
    <citation type="journal article" date="2021" name="PeerJ">
        <title>Extensive microbial diversity within the chicken gut microbiome revealed by metagenomics and culture.</title>
        <authorList>
            <person name="Gilroy R."/>
            <person name="Ravi A."/>
            <person name="Getino M."/>
            <person name="Pursley I."/>
            <person name="Horton D.L."/>
            <person name="Alikhan N.F."/>
            <person name="Baker D."/>
            <person name="Gharbi K."/>
            <person name="Hall N."/>
            <person name="Watson M."/>
            <person name="Adriaenssens E.M."/>
            <person name="Foster-Nyarko E."/>
            <person name="Jarju S."/>
            <person name="Secka A."/>
            <person name="Antonio M."/>
            <person name="Oren A."/>
            <person name="Chaudhuri R.R."/>
            <person name="La Ragione R."/>
            <person name="Hildebrand F."/>
            <person name="Pallen M.J."/>
        </authorList>
    </citation>
    <scope>NUCLEOTIDE SEQUENCE</scope>
    <source>
        <strain evidence="7">8207</strain>
    </source>
</reference>
<dbReference type="PANTHER" id="PTHR18895:SF74">
    <property type="entry name" value="MTRF1L RELEASE FACTOR GLUTAMINE METHYLTRANSFERASE"/>
    <property type="match status" value="1"/>
</dbReference>
<evidence type="ECO:0000256" key="1">
    <source>
        <dbReference type="ARBA" id="ARBA00012771"/>
    </source>
</evidence>
<dbReference type="InterPro" id="IPR029063">
    <property type="entry name" value="SAM-dependent_MTases_sf"/>
</dbReference>
<dbReference type="InterPro" id="IPR004556">
    <property type="entry name" value="HemK-like"/>
</dbReference>
<keyword evidence="4" id="KW-0949">S-adenosyl-L-methionine</keyword>
<evidence type="ECO:0000313" key="8">
    <source>
        <dbReference type="Proteomes" id="UP000823630"/>
    </source>
</evidence>
<dbReference type="AlphaFoldDB" id="A0A9D9DF86"/>
<evidence type="ECO:0000259" key="6">
    <source>
        <dbReference type="Pfam" id="PF05175"/>
    </source>
</evidence>
<evidence type="ECO:0000256" key="2">
    <source>
        <dbReference type="ARBA" id="ARBA00022603"/>
    </source>
</evidence>
<dbReference type="EMBL" id="JADINC010000032">
    <property type="protein sequence ID" value="MBO8425281.1"/>
    <property type="molecule type" value="Genomic_DNA"/>
</dbReference>
<evidence type="ECO:0000256" key="5">
    <source>
        <dbReference type="ARBA" id="ARBA00048391"/>
    </source>
</evidence>
<comment type="catalytic activity">
    <reaction evidence="5">
        <text>L-glutaminyl-[peptide chain release factor] + S-adenosyl-L-methionine = N(5)-methyl-L-glutaminyl-[peptide chain release factor] + S-adenosyl-L-homocysteine + H(+)</text>
        <dbReference type="Rhea" id="RHEA:42896"/>
        <dbReference type="Rhea" id="RHEA-COMP:10271"/>
        <dbReference type="Rhea" id="RHEA-COMP:10272"/>
        <dbReference type="ChEBI" id="CHEBI:15378"/>
        <dbReference type="ChEBI" id="CHEBI:30011"/>
        <dbReference type="ChEBI" id="CHEBI:57856"/>
        <dbReference type="ChEBI" id="CHEBI:59789"/>
        <dbReference type="ChEBI" id="CHEBI:61891"/>
        <dbReference type="EC" id="2.1.1.297"/>
    </reaction>
</comment>
<keyword evidence="3 7" id="KW-0808">Transferase</keyword>
<gene>
    <name evidence="7" type="primary">prmC</name>
    <name evidence="7" type="ORF">IAC69_02245</name>
</gene>
<reference evidence="7" key="1">
    <citation type="submission" date="2020-10" db="EMBL/GenBank/DDBJ databases">
        <authorList>
            <person name="Gilroy R."/>
        </authorList>
    </citation>
    <scope>NUCLEOTIDE SEQUENCE</scope>
    <source>
        <strain evidence="7">8207</strain>
    </source>
</reference>
<evidence type="ECO:0000256" key="3">
    <source>
        <dbReference type="ARBA" id="ARBA00022679"/>
    </source>
</evidence>
<dbReference type="NCBIfam" id="TIGR03534">
    <property type="entry name" value="RF_mod_PrmC"/>
    <property type="match status" value="1"/>
</dbReference>
<proteinExistence type="predicted"/>
<dbReference type="InterPro" id="IPR019874">
    <property type="entry name" value="RF_methyltr_PrmC"/>
</dbReference>
<dbReference type="PROSITE" id="PS00092">
    <property type="entry name" value="N6_MTASE"/>
    <property type="match status" value="1"/>
</dbReference>
<dbReference type="SUPFAM" id="SSF53335">
    <property type="entry name" value="S-adenosyl-L-methionine-dependent methyltransferases"/>
    <property type="match status" value="1"/>
</dbReference>
<protein>
    <recommendedName>
        <fullName evidence="1">peptide chain release factor N(5)-glutamine methyltransferase</fullName>
        <ecNumber evidence="1">2.1.1.297</ecNumber>
    </recommendedName>
</protein>
<dbReference type="GO" id="GO:0102559">
    <property type="term" value="F:peptide chain release factor N(5)-glutamine methyltransferase activity"/>
    <property type="evidence" value="ECO:0007669"/>
    <property type="project" value="UniProtKB-EC"/>
</dbReference>
<dbReference type="InterPro" id="IPR007848">
    <property type="entry name" value="Small_mtfrase_dom"/>
</dbReference>
<dbReference type="CDD" id="cd02440">
    <property type="entry name" value="AdoMet_MTases"/>
    <property type="match status" value="1"/>
</dbReference>
<dbReference type="NCBIfam" id="TIGR00536">
    <property type="entry name" value="hemK_fam"/>
    <property type="match status" value="1"/>
</dbReference>
<sequence length="257" mass="28613">MTINQAFEILMRAGGIRAARVITENTTNFSKIKVWCMARALRRGVPVAKIIHQKWFYGLRFYTNKYTLDPRPDTETLVSAVISDVNHNNGVQILDLGTGTGCIAVALAKNIPNAHVLAIEKSRGAARVARKNVRDLNATDSVYVKIGDFTKQNIIRQPRFDIIVSNPPYIARGDTRVDIGASHDPKMALYAKNNGLAAYDAIAKNARKWIKRGGKIYLEIGDGAGRDVRKIFTTAGWKFIRSENDLSGIERVLIFQL</sequence>
<dbReference type="Gene3D" id="3.40.50.150">
    <property type="entry name" value="Vaccinia Virus protein VP39"/>
    <property type="match status" value="1"/>
</dbReference>
<keyword evidence="2 7" id="KW-0489">Methyltransferase</keyword>
<accession>A0A9D9DF86</accession>
<organism evidence="7 8">
    <name type="scientific">Candidatus Enterousia avistercoris</name>
    <dbReference type="NCBI Taxonomy" id="2840788"/>
    <lineage>
        <taxon>Bacteria</taxon>
        <taxon>Pseudomonadati</taxon>
        <taxon>Pseudomonadota</taxon>
        <taxon>Alphaproteobacteria</taxon>
        <taxon>Candidatus Enterousia</taxon>
    </lineage>
</organism>
<dbReference type="InterPro" id="IPR002052">
    <property type="entry name" value="DNA_methylase_N6_adenine_CS"/>
</dbReference>
<dbReference type="PANTHER" id="PTHR18895">
    <property type="entry name" value="HEMK METHYLTRANSFERASE"/>
    <property type="match status" value="1"/>
</dbReference>
<evidence type="ECO:0000256" key="4">
    <source>
        <dbReference type="ARBA" id="ARBA00022691"/>
    </source>
</evidence>
<dbReference type="Pfam" id="PF05175">
    <property type="entry name" value="MTS"/>
    <property type="match status" value="1"/>
</dbReference>
<feature type="domain" description="Methyltransferase small" evidence="6">
    <location>
        <begin position="82"/>
        <end position="179"/>
    </location>
</feature>
<dbReference type="InterPro" id="IPR050320">
    <property type="entry name" value="N5-glutamine_MTase"/>
</dbReference>
<name>A0A9D9DF86_9PROT</name>
<dbReference type="GO" id="GO:0032259">
    <property type="term" value="P:methylation"/>
    <property type="evidence" value="ECO:0007669"/>
    <property type="project" value="UniProtKB-KW"/>
</dbReference>
<comment type="caution">
    <text evidence="7">The sequence shown here is derived from an EMBL/GenBank/DDBJ whole genome shotgun (WGS) entry which is preliminary data.</text>
</comment>
<dbReference type="GO" id="GO:0003676">
    <property type="term" value="F:nucleic acid binding"/>
    <property type="evidence" value="ECO:0007669"/>
    <property type="project" value="InterPro"/>
</dbReference>
<evidence type="ECO:0000313" key="7">
    <source>
        <dbReference type="EMBL" id="MBO8425281.1"/>
    </source>
</evidence>
<dbReference type="EC" id="2.1.1.297" evidence="1"/>